<dbReference type="Proteomes" id="UP000607653">
    <property type="component" value="Unassembled WGS sequence"/>
</dbReference>
<accession>A0A822YQY1</accession>
<dbReference type="AlphaFoldDB" id="A0A822YQY1"/>
<organism evidence="1 2">
    <name type="scientific">Nelumbo nucifera</name>
    <name type="common">Sacred lotus</name>
    <dbReference type="NCBI Taxonomy" id="4432"/>
    <lineage>
        <taxon>Eukaryota</taxon>
        <taxon>Viridiplantae</taxon>
        <taxon>Streptophyta</taxon>
        <taxon>Embryophyta</taxon>
        <taxon>Tracheophyta</taxon>
        <taxon>Spermatophyta</taxon>
        <taxon>Magnoliopsida</taxon>
        <taxon>Proteales</taxon>
        <taxon>Nelumbonaceae</taxon>
        <taxon>Nelumbo</taxon>
    </lineage>
</organism>
<comment type="caution">
    <text evidence="1">The sequence shown here is derived from an EMBL/GenBank/DDBJ whole genome shotgun (WGS) entry which is preliminary data.</text>
</comment>
<dbReference type="Gene3D" id="1.10.10.10">
    <property type="entry name" value="Winged helix-like DNA-binding domain superfamily/Winged helix DNA-binding domain"/>
    <property type="match status" value="1"/>
</dbReference>
<keyword evidence="2" id="KW-1185">Reference proteome</keyword>
<proteinExistence type="predicted"/>
<evidence type="ECO:0000313" key="2">
    <source>
        <dbReference type="Proteomes" id="UP000607653"/>
    </source>
</evidence>
<sequence length="68" mass="7382">MVDEKMETRNNAKLAIPELANIISVPMSLNAIVRLKVVNAIRQGSSNVPLSAFEILARVLPIGDPDNL</sequence>
<protein>
    <submittedName>
        <fullName evidence="1">Uncharacterized protein</fullName>
    </submittedName>
</protein>
<evidence type="ECO:0000313" key="1">
    <source>
        <dbReference type="EMBL" id="DAD33226.1"/>
    </source>
</evidence>
<dbReference type="EMBL" id="DUZY01000003">
    <property type="protein sequence ID" value="DAD33226.1"/>
    <property type="molecule type" value="Genomic_DNA"/>
</dbReference>
<reference evidence="1 2" key="1">
    <citation type="journal article" date="2020" name="Mol. Biol. Evol.">
        <title>Distinct Expression and Methylation Patterns for Genes with Different Fates following a Single Whole-Genome Duplication in Flowering Plants.</title>
        <authorList>
            <person name="Shi T."/>
            <person name="Rahmani R.S."/>
            <person name="Gugger P.F."/>
            <person name="Wang M."/>
            <person name="Li H."/>
            <person name="Zhang Y."/>
            <person name="Li Z."/>
            <person name="Wang Q."/>
            <person name="Van de Peer Y."/>
            <person name="Marchal K."/>
            <person name="Chen J."/>
        </authorList>
    </citation>
    <scope>NUCLEOTIDE SEQUENCE [LARGE SCALE GENOMIC DNA]</scope>
    <source>
        <tissue evidence="1">Leaf</tissue>
    </source>
</reference>
<gene>
    <name evidence="1" type="ORF">HUJ06_012077</name>
</gene>
<dbReference type="InterPro" id="IPR036388">
    <property type="entry name" value="WH-like_DNA-bd_sf"/>
</dbReference>
<name>A0A822YQY1_NELNU</name>